<keyword evidence="2" id="KW-1185">Reference proteome</keyword>
<sequence length="618" mass="67866">MRADLAKRPVGYCITRCGGYKTQGSVGQRAQLRSKHSTIMSPLDIVLLLVSFHQVVGSDFSAMSSEFKQCVRGSQKPKISECLGRSALNFIQRLDETDNVKFVEDFVTVKSETAAVRSLSNVLDTDPVDFRGILENAGAVMGQRSMEWHMDGLYPGLMFKIGPTADANSVAEFVLDGAAQGERQFGFEDPSTGRVLTKQYLLPFLLGLKFNLVALVPLIFAAICLLLKKSLFLVKLAIYVSSFLGLGGIVGGLGGLGGLGGGFGGGSFGGANFGFGGFNGHRPIGQFPGKTTVFGQGQDEFHHQYDVHETSPYRRSERKVRFEQPRMAETLGQAPPVNPKPPTQDRFYDFENQRRPSNKLLAASVEQEGELLLRNFQDPHRMEGWQAVDCLGYESERLLDSATRDNSTWQITDYLSIEPQVGFSKPETRRMDMGLPGKLLELVQGRALRLQLPRQLTISNAIDDFGSELGLDQGRKKKDKDKNMAMMGGMIMMATLAQMFLGKVILIAGSAFIMAKIALVISLLGSLKKGSTGHSGSGGGGGTEHVVVHSSHESGWHRSMPTHDTYSQLEQVEEPPLGSHMEYYQAYQMEPLKRRLHQAAAYPDQPRPEATKSTRGFI</sequence>
<proteinExistence type="predicted"/>
<protein>
    <submittedName>
        <fullName evidence="3">Uncharacterized protein LOC117144524</fullName>
    </submittedName>
</protein>
<name>A0A6P8KBQ6_DROMA</name>
<gene>
    <name evidence="3" type="primary">LOC117144524</name>
</gene>
<dbReference type="GO" id="GO:0016020">
    <property type="term" value="C:membrane"/>
    <property type="evidence" value="ECO:0007669"/>
    <property type="project" value="TreeGrafter"/>
</dbReference>
<feature type="transmembrane region" description="Helical" evidence="1">
    <location>
        <begin position="484"/>
        <end position="501"/>
    </location>
</feature>
<keyword evidence="1" id="KW-0812">Transmembrane</keyword>
<evidence type="ECO:0000313" key="2">
    <source>
        <dbReference type="Proteomes" id="UP000515162"/>
    </source>
</evidence>
<evidence type="ECO:0000256" key="1">
    <source>
        <dbReference type="SAM" id="Phobius"/>
    </source>
</evidence>
<dbReference type="PANTHER" id="PTHR21879">
    <property type="entry name" value="FI03362P-RELATED-RELATED"/>
    <property type="match status" value="1"/>
</dbReference>
<dbReference type="PANTHER" id="PTHR21879:SF24">
    <property type="entry name" value="OSIRIS 10B"/>
    <property type="match status" value="1"/>
</dbReference>
<keyword evidence="1" id="KW-1133">Transmembrane helix</keyword>
<dbReference type="CTD" id="40764"/>
<accession>A0A6P8KBQ6</accession>
<dbReference type="Proteomes" id="UP000515162">
    <property type="component" value="Chromosome 3R"/>
</dbReference>
<dbReference type="AlphaFoldDB" id="A0A6P8KBQ6"/>
<organism evidence="2 3">
    <name type="scientific">Drosophila mauritiana</name>
    <name type="common">Fruit fly</name>
    <dbReference type="NCBI Taxonomy" id="7226"/>
    <lineage>
        <taxon>Eukaryota</taxon>
        <taxon>Metazoa</taxon>
        <taxon>Ecdysozoa</taxon>
        <taxon>Arthropoda</taxon>
        <taxon>Hexapoda</taxon>
        <taxon>Insecta</taxon>
        <taxon>Pterygota</taxon>
        <taxon>Neoptera</taxon>
        <taxon>Endopterygota</taxon>
        <taxon>Diptera</taxon>
        <taxon>Brachycera</taxon>
        <taxon>Muscomorpha</taxon>
        <taxon>Ephydroidea</taxon>
        <taxon>Drosophilidae</taxon>
        <taxon>Drosophila</taxon>
        <taxon>Sophophora</taxon>
    </lineage>
</organism>
<dbReference type="Pfam" id="PF07898">
    <property type="entry name" value="DUF1676"/>
    <property type="match status" value="2"/>
</dbReference>
<evidence type="ECO:0000313" key="3">
    <source>
        <dbReference type="RefSeq" id="XP_033165637.1"/>
    </source>
</evidence>
<dbReference type="RefSeq" id="XP_033165637.1">
    <property type="nucleotide sequence ID" value="XM_033309746.1"/>
</dbReference>
<dbReference type="GeneID" id="117144524"/>
<reference evidence="3" key="1">
    <citation type="submission" date="2025-08" db="UniProtKB">
        <authorList>
            <consortium name="RefSeq"/>
        </authorList>
    </citation>
    <scope>IDENTIFICATION</scope>
    <source>
        <strain evidence="3">Mau12</strain>
        <tissue evidence="3">Whole Body</tissue>
    </source>
</reference>
<feature type="transmembrane region" description="Helical" evidence="1">
    <location>
        <begin position="507"/>
        <end position="527"/>
    </location>
</feature>
<feature type="transmembrane region" description="Helical" evidence="1">
    <location>
        <begin position="200"/>
        <end position="227"/>
    </location>
</feature>
<dbReference type="InterPro" id="IPR012464">
    <property type="entry name" value="DUF1676"/>
</dbReference>
<keyword evidence="1" id="KW-0472">Membrane</keyword>